<keyword evidence="2" id="KW-1185">Reference proteome</keyword>
<protein>
    <submittedName>
        <fullName evidence="3">Uncharacterized protein</fullName>
    </submittedName>
</protein>
<evidence type="ECO:0000313" key="3">
    <source>
        <dbReference type="WBParaSite" id="PSU_v2.g20626.t1"/>
    </source>
</evidence>
<feature type="compositionally biased region" description="Polar residues" evidence="1">
    <location>
        <begin position="17"/>
        <end position="28"/>
    </location>
</feature>
<dbReference type="Proteomes" id="UP000887577">
    <property type="component" value="Unplaced"/>
</dbReference>
<evidence type="ECO:0000313" key="2">
    <source>
        <dbReference type="Proteomes" id="UP000887577"/>
    </source>
</evidence>
<accession>A0A914YJV8</accession>
<proteinExistence type="predicted"/>
<feature type="region of interest" description="Disordered" evidence="1">
    <location>
        <begin position="1"/>
        <end position="28"/>
    </location>
</feature>
<dbReference type="WBParaSite" id="PSU_v2.g20626.t1">
    <property type="protein sequence ID" value="PSU_v2.g20626.t1"/>
    <property type="gene ID" value="PSU_v2.g20626"/>
</dbReference>
<sequence length="71" mass="8616">MFFLQETTADTERQLSQRRQQPEYPTTQASKIDEVDELIKTMEWKMRTGTTNGLFYLYRNFEDLIKIDKIY</sequence>
<dbReference type="AlphaFoldDB" id="A0A914YJV8"/>
<organism evidence="2 3">
    <name type="scientific">Panagrolaimus superbus</name>
    <dbReference type="NCBI Taxonomy" id="310955"/>
    <lineage>
        <taxon>Eukaryota</taxon>
        <taxon>Metazoa</taxon>
        <taxon>Ecdysozoa</taxon>
        <taxon>Nematoda</taxon>
        <taxon>Chromadorea</taxon>
        <taxon>Rhabditida</taxon>
        <taxon>Tylenchina</taxon>
        <taxon>Panagrolaimomorpha</taxon>
        <taxon>Panagrolaimoidea</taxon>
        <taxon>Panagrolaimidae</taxon>
        <taxon>Panagrolaimus</taxon>
    </lineage>
</organism>
<evidence type="ECO:0000256" key="1">
    <source>
        <dbReference type="SAM" id="MobiDB-lite"/>
    </source>
</evidence>
<name>A0A914YJV8_9BILA</name>
<reference evidence="3" key="1">
    <citation type="submission" date="2022-11" db="UniProtKB">
        <authorList>
            <consortium name="WormBaseParasite"/>
        </authorList>
    </citation>
    <scope>IDENTIFICATION</scope>
</reference>